<feature type="compositionally biased region" description="Basic and acidic residues" evidence="1">
    <location>
        <begin position="128"/>
        <end position="139"/>
    </location>
</feature>
<dbReference type="Pfam" id="PF07638">
    <property type="entry name" value="Sigma70_ECF"/>
    <property type="match status" value="1"/>
</dbReference>
<sequence length="215" mass="23086">MSVGQERQRVGGAASGAGTAAGAGGLPLRLDPVTEGYLDGLARLARHDPAARNALWARVEPFCERVAQRLASRPWVRLAELDDVRHEGFLVFCGLVTDWPERGSFAGFLFAHYPGRLAAALRRFEGLPRRRPPGRRDAAAGRAASPTDRRPTSEADAAVEGELAACELLAGLDESTRCLAQLLAAGYGVGEVARALGIDARTVRRRLARLRRLVA</sequence>
<evidence type="ECO:0000313" key="4">
    <source>
        <dbReference type="Proteomes" id="UP000000447"/>
    </source>
</evidence>
<dbReference type="InterPro" id="IPR036388">
    <property type="entry name" value="WH-like_DNA-bd_sf"/>
</dbReference>
<accession>B9L090</accession>
<gene>
    <name evidence="3" type="ordered locus">trd_1583</name>
</gene>
<protein>
    <recommendedName>
        <fullName evidence="2">RNA polymerase sigma-70 ECF-like HTH domain-containing protein</fullName>
    </recommendedName>
</protein>
<keyword evidence="4" id="KW-1185">Reference proteome</keyword>
<dbReference type="KEGG" id="tro:trd_1583"/>
<dbReference type="RefSeq" id="WP_015922528.1">
    <property type="nucleotide sequence ID" value="NC_011959.1"/>
</dbReference>
<evidence type="ECO:0000256" key="1">
    <source>
        <dbReference type="SAM" id="MobiDB-lite"/>
    </source>
</evidence>
<organism evidence="3 4">
    <name type="scientific">Thermomicrobium roseum (strain ATCC 27502 / DSM 5159 / P-2)</name>
    <dbReference type="NCBI Taxonomy" id="309801"/>
    <lineage>
        <taxon>Bacteria</taxon>
        <taxon>Pseudomonadati</taxon>
        <taxon>Thermomicrobiota</taxon>
        <taxon>Thermomicrobia</taxon>
        <taxon>Thermomicrobiales</taxon>
        <taxon>Thermomicrobiaceae</taxon>
        <taxon>Thermomicrobium</taxon>
    </lineage>
</organism>
<reference evidence="3 4" key="1">
    <citation type="journal article" date="2009" name="PLoS ONE">
        <title>Complete genome sequence of the aerobic CO-oxidizing thermophile Thermomicrobium roseum.</title>
        <authorList>
            <person name="Wu D."/>
            <person name="Raymond J."/>
            <person name="Wu M."/>
            <person name="Chatterji S."/>
            <person name="Ren Q."/>
            <person name="Graham J.E."/>
            <person name="Bryant D.A."/>
            <person name="Robb F."/>
            <person name="Colman A."/>
            <person name="Tallon L.J."/>
            <person name="Badger J.H."/>
            <person name="Madupu R."/>
            <person name="Ward N.L."/>
            <person name="Eisen J.A."/>
        </authorList>
    </citation>
    <scope>NUCLEOTIDE SEQUENCE [LARGE SCALE GENOMIC DNA]</scope>
    <source>
        <strain evidence="4">ATCC 27502 / DSM 5159 / P-2</strain>
    </source>
</reference>
<feature type="domain" description="RNA polymerase sigma-70 ECF-like HTH" evidence="2">
    <location>
        <begin position="153"/>
        <end position="211"/>
    </location>
</feature>
<name>B9L090_THERP</name>
<evidence type="ECO:0000259" key="2">
    <source>
        <dbReference type="Pfam" id="PF07638"/>
    </source>
</evidence>
<dbReference type="Proteomes" id="UP000000447">
    <property type="component" value="Chromosome"/>
</dbReference>
<dbReference type="AlphaFoldDB" id="B9L090"/>
<dbReference type="HOGENOM" id="CLU_1282709_0_0_0"/>
<dbReference type="Gene3D" id="1.10.10.10">
    <property type="entry name" value="Winged helix-like DNA-binding domain superfamily/Winged helix DNA-binding domain"/>
    <property type="match status" value="1"/>
</dbReference>
<dbReference type="STRING" id="309801.trd_1583"/>
<dbReference type="EMBL" id="CP001275">
    <property type="protein sequence ID" value="ACM06305.1"/>
    <property type="molecule type" value="Genomic_DNA"/>
</dbReference>
<evidence type="ECO:0000313" key="3">
    <source>
        <dbReference type="EMBL" id="ACM06305.1"/>
    </source>
</evidence>
<dbReference type="eggNOG" id="COG1595">
    <property type="taxonomic scope" value="Bacteria"/>
</dbReference>
<dbReference type="InterPro" id="IPR053812">
    <property type="entry name" value="HTH_Sigma70_ECF-like"/>
</dbReference>
<feature type="region of interest" description="Disordered" evidence="1">
    <location>
        <begin position="128"/>
        <end position="154"/>
    </location>
</feature>
<proteinExistence type="predicted"/>